<evidence type="ECO:0000256" key="3">
    <source>
        <dbReference type="ARBA" id="ARBA00022454"/>
    </source>
</evidence>
<feature type="compositionally biased region" description="Basic and acidic residues" evidence="12">
    <location>
        <begin position="533"/>
        <end position="550"/>
    </location>
</feature>
<keyword evidence="10" id="KW-0862">Zinc</keyword>
<dbReference type="PANTHER" id="PTHR22884">
    <property type="entry name" value="SET DOMAIN PROTEINS"/>
    <property type="match status" value="1"/>
</dbReference>
<dbReference type="GO" id="GO:0008270">
    <property type="term" value="F:zinc ion binding"/>
    <property type="evidence" value="ECO:0007669"/>
    <property type="project" value="UniProtKB-KW"/>
</dbReference>
<dbReference type="EMBL" id="KK868975">
    <property type="protein sequence ID" value="KDR17380.1"/>
    <property type="molecule type" value="Genomic_DNA"/>
</dbReference>
<dbReference type="InterPro" id="IPR019786">
    <property type="entry name" value="Zinc_finger_PHD-type_CS"/>
</dbReference>
<feature type="region of interest" description="Disordered" evidence="12">
    <location>
        <begin position="905"/>
        <end position="963"/>
    </location>
</feature>
<dbReference type="InterPro" id="IPR000313">
    <property type="entry name" value="PWWP_dom"/>
</dbReference>
<dbReference type="SUPFAM" id="SSF47095">
    <property type="entry name" value="HMG-box"/>
    <property type="match status" value="1"/>
</dbReference>
<organism evidence="14 15">
    <name type="scientific">Zootermopsis nevadensis</name>
    <name type="common">Dampwood termite</name>
    <dbReference type="NCBI Taxonomy" id="136037"/>
    <lineage>
        <taxon>Eukaryota</taxon>
        <taxon>Metazoa</taxon>
        <taxon>Ecdysozoa</taxon>
        <taxon>Arthropoda</taxon>
        <taxon>Hexapoda</taxon>
        <taxon>Insecta</taxon>
        <taxon>Pterygota</taxon>
        <taxon>Neoptera</taxon>
        <taxon>Polyneoptera</taxon>
        <taxon>Dictyoptera</taxon>
        <taxon>Blattodea</taxon>
        <taxon>Blattoidea</taxon>
        <taxon>Termitoidae</taxon>
        <taxon>Termopsidae</taxon>
        <taxon>Zootermopsis</taxon>
    </lineage>
</organism>
<evidence type="ECO:0000256" key="7">
    <source>
        <dbReference type="ARBA" id="ARBA00022723"/>
    </source>
</evidence>
<feature type="region of interest" description="Disordered" evidence="12">
    <location>
        <begin position="513"/>
        <end position="553"/>
    </location>
</feature>
<dbReference type="InterPro" id="IPR059153">
    <property type="entry name" value="NSD_PHD-1st"/>
</dbReference>
<feature type="compositionally biased region" description="Basic and acidic residues" evidence="12">
    <location>
        <begin position="913"/>
        <end position="963"/>
    </location>
</feature>
<feature type="compositionally biased region" description="Basic and acidic residues" evidence="12">
    <location>
        <begin position="860"/>
        <end position="881"/>
    </location>
</feature>
<feature type="region of interest" description="Disordered" evidence="12">
    <location>
        <begin position="176"/>
        <end position="207"/>
    </location>
</feature>
<feature type="region of interest" description="Disordered" evidence="12">
    <location>
        <begin position="860"/>
        <end position="887"/>
    </location>
</feature>
<dbReference type="SMART" id="SM00293">
    <property type="entry name" value="PWWP"/>
    <property type="match status" value="2"/>
</dbReference>
<dbReference type="FunFam" id="2.30.30.140:FF:000099">
    <property type="entry name" value="Histone-lysine N-methyltransferase"/>
    <property type="match status" value="1"/>
</dbReference>
<dbReference type="InterPro" id="IPR011011">
    <property type="entry name" value="Znf_FYVE_PHD"/>
</dbReference>
<evidence type="ECO:0000256" key="10">
    <source>
        <dbReference type="ARBA" id="ARBA00022833"/>
    </source>
</evidence>
<dbReference type="InterPro" id="IPR036910">
    <property type="entry name" value="HMG_box_dom_sf"/>
</dbReference>
<reference evidence="14 15" key="1">
    <citation type="journal article" date="2014" name="Nat. Commun.">
        <title>Molecular traces of alternative social organization in a termite genome.</title>
        <authorList>
            <person name="Terrapon N."/>
            <person name="Li C."/>
            <person name="Robertson H.M."/>
            <person name="Ji L."/>
            <person name="Meng X."/>
            <person name="Booth W."/>
            <person name="Chen Z."/>
            <person name="Childers C.P."/>
            <person name="Glastad K.M."/>
            <person name="Gokhale K."/>
            <person name="Gowin J."/>
            <person name="Gronenberg W."/>
            <person name="Hermansen R.A."/>
            <person name="Hu H."/>
            <person name="Hunt B.G."/>
            <person name="Huylmans A.K."/>
            <person name="Khalil S.M."/>
            <person name="Mitchell R.D."/>
            <person name="Munoz-Torres M.C."/>
            <person name="Mustard J.A."/>
            <person name="Pan H."/>
            <person name="Reese J.T."/>
            <person name="Scharf M.E."/>
            <person name="Sun F."/>
            <person name="Vogel H."/>
            <person name="Xiao J."/>
            <person name="Yang W."/>
            <person name="Yang Z."/>
            <person name="Yang Z."/>
            <person name="Zhou J."/>
            <person name="Zhu J."/>
            <person name="Brent C.S."/>
            <person name="Elsik C.G."/>
            <person name="Goodisman M.A."/>
            <person name="Liberles D.A."/>
            <person name="Roe R.M."/>
            <person name="Vargo E.L."/>
            <person name="Vilcinskas A."/>
            <person name="Wang J."/>
            <person name="Bornberg-Bauer E."/>
            <person name="Korb J."/>
            <person name="Zhang G."/>
            <person name="Liebig J."/>
        </authorList>
    </citation>
    <scope>NUCLEOTIDE SEQUENCE [LARGE SCALE GENOMIC DNA]</scope>
    <source>
        <tissue evidence="14">Whole organism</tissue>
    </source>
</reference>
<dbReference type="InterPro" id="IPR013083">
    <property type="entry name" value="Znf_RING/FYVE/PHD"/>
</dbReference>
<keyword evidence="6" id="KW-0949">S-adenosyl-L-methionine</keyword>
<dbReference type="InParanoid" id="A0A067R2X1"/>
<dbReference type="CDD" id="cd21991">
    <property type="entry name" value="HMG-box_NSD2"/>
    <property type="match status" value="1"/>
</dbReference>
<keyword evidence="8" id="KW-0677">Repeat</keyword>
<feature type="compositionally biased region" description="Basic and acidic residues" evidence="12">
    <location>
        <begin position="418"/>
        <end position="433"/>
    </location>
</feature>
<feature type="domain" description="PWWP" evidence="13">
    <location>
        <begin position="1177"/>
        <end position="1239"/>
    </location>
</feature>
<dbReference type="InterPro" id="IPR047443">
    <property type="entry name" value="HMG-box_NSD2"/>
</dbReference>
<dbReference type="InterPro" id="IPR055197">
    <property type="entry name" value="PHDvar_NSD"/>
</dbReference>
<evidence type="ECO:0000256" key="1">
    <source>
        <dbReference type="ARBA" id="ARBA00004123"/>
    </source>
</evidence>
<dbReference type="CDD" id="cd15566">
    <property type="entry name" value="PHD3_NSD"/>
    <property type="match status" value="1"/>
</dbReference>
<dbReference type="InterPro" id="IPR001965">
    <property type="entry name" value="Znf_PHD"/>
</dbReference>
<feature type="region of interest" description="Disordered" evidence="12">
    <location>
        <begin position="713"/>
        <end position="735"/>
    </location>
</feature>
<evidence type="ECO:0000256" key="11">
    <source>
        <dbReference type="ARBA" id="ARBA00023242"/>
    </source>
</evidence>
<dbReference type="FunCoup" id="A0A067R2X1">
    <property type="interactions" value="1536"/>
</dbReference>
<dbReference type="SMART" id="SM00249">
    <property type="entry name" value="PHD"/>
    <property type="match status" value="4"/>
</dbReference>
<evidence type="ECO:0000256" key="5">
    <source>
        <dbReference type="ARBA" id="ARBA00022679"/>
    </source>
</evidence>
<dbReference type="Pfam" id="PF23004">
    <property type="entry name" value="PHDvar_NSD"/>
    <property type="match status" value="1"/>
</dbReference>
<sequence length="1290" mass="144730">MGENDTSLEDPPPIMTKESDIELAALGKISLQKGERSVDASLNTLHSNPKRKHIEQGMELVTDSINQYQSDVSDISPCIIKSRYGRTHKPKIPEDFLPTDKKVAAILGHSPHKSPGKVTGSQVSVTAVEVAKVCQKGQGLFDIFVKKDRRSKGNTEMENVNRNSNTVKVGVCNVKSENRDTNSDNAESFSVRDEATSAGNDGLSPGIVKEEVKSDTTDKTCETSELSLCDEKMSGCDWVIGDLAWARVSGYPFWPCMIALDPQQRIFTKTTVRGNFTLRSLHVQFFGDNGRRSWLFSNCVIHFEGLEALNKLEAKVQSAMKKRDRKLAAAFHVAPKAKAKWNLAVKEAEAAVKKTRIERLKSFARQFPQDTSVKVAQTSNASPGRRQQKSVNDDRYNSSKMGSMEEGPHSPSSDVTDANDKDLSLSETPDSKFKISSPQAKKKKRQLKKYSFRGNNFGADFETFLCKHIHRVAQEHPELSTKAVEKYLAKEWSGMDEQQKSRFCSRLTGTNDTEKCTNMSSSEEEDDVDGDVDERQSNESEKADSNDTRDSSPAPFFKLRKGCGLFRGTRQEKVCQICEKPGDTVKCRGPCCGTFHIKCVSEYLAAKDNMNDITPSNVRIKKSKSVLTSHMNKVGINDVSFNVVDGDDKKVSEFTNVSEADGELTKPVSGIANLVEHGNKDEKECSRVSRKRKMFSTEEQICVANKKVDKEKTLNKNDRGGESRKDENEKVSEVKVDSCAVEGNEEEQEYKENVKQETVDELKMDVDKVNDIEELENDSTGTITKRDENQIVDVDEKEIEDDVRECSVIKEENHTEISSDEITKEVMEDVIKDKTVSDGRRSDRLKGRCYVENKEGKKDAEKGVFAKRGNQDEKGGGKSDCDGSENMMKDAGFCGEKDKYKRTTRLVAKKRDRRDDKEMKADGKEIQKQTKVTSEEKDRDEKKEKGVLKKKGKEEKKGKDGATEEKLVTDCASEFHCSDCKEGRNPPCFACGKIEEEKTGREQRQRCAVGHCGRFYHIECLKLWPHAWSSGSSSSRRQLAAAARGEVTGGQVAVTCPQHVCHTCASDDPRNATTRFAHERLVRCIRCPTAYHTGNYCLPAGSEVLTGTQIICPKHYEPPQKKTYHVNAAWCFICAMGGSLICCDLCPTSFHIECLRLSPPEGGFICEDCDTGRFPLYGEIVWVKLGAYRWWPAQILYPSQIPENIHNLPHVRGEFAVRFFGSHDYYWVNRGRVFLYQEGDTGHSARRKSYMEEMFSCALREANEAHKTLEGEKATRVAEARPVMVRCINT</sequence>
<dbReference type="Pfam" id="PF22908">
    <property type="entry name" value="PHD_NSD"/>
    <property type="match status" value="1"/>
</dbReference>
<keyword evidence="4 14" id="KW-0489">Methyltransferase</keyword>
<evidence type="ECO:0000313" key="14">
    <source>
        <dbReference type="EMBL" id="KDR17380.1"/>
    </source>
</evidence>
<dbReference type="Pfam" id="PF23011">
    <property type="entry name" value="PHD-1st_NSD"/>
    <property type="match status" value="1"/>
</dbReference>
<keyword evidence="15" id="KW-1185">Reference proteome</keyword>
<keyword evidence="7" id="KW-0479">Metal-binding</keyword>
<gene>
    <name evidence="14" type="ORF">L798_08909</name>
</gene>
<keyword evidence="5 14" id="KW-0808">Transferase</keyword>
<evidence type="ECO:0000256" key="2">
    <source>
        <dbReference type="ARBA" id="ARBA00004286"/>
    </source>
</evidence>
<dbReference type="GO" id="GO:0005694">
    <property type="term" value="C:chromosome"/>
    <property type="evidence" value="ECO:0007669"/>
    <property type="project" value="UniProtKB-SubCell"/>
</dbReference>
<dbReference type="GO" id="GO:0008168">
    <property type="term" value="F:methyltransferase activity"/>
    <property type="evidence" value="ECO:0007669"/>
    <property type="project" value="UniProtKB-KW"/>
</dbReference>
<dbReference type="Gene3D" id="2.30.30.140">
    <property type="match status" value="2"/>
</dbReference>
<dbReference type="Proteomes" id="UP000027135">
    <property type="component" value="Unassembled WGS sequence"/>
</dbReference>
<dbReference type="Pfam" id="PF00855">
    <property type="entry name" value="PWWP"/>
    <property type="match status" value="2"/>
</dbReference>
<dbReference type="PROSITE" id="PS50812">
    <property type="entry name" value="PWWP"/>
    <property type="match status" value="2"/>
</dbReference>
<dbReference type="CDD" id="cd15567">
    <property type="entry name" value="PHD4_NSD"/>
    <property type="match status" value="1"/>
</dbReference>
<comment type="subcellular location">
    <subcellularLocation>
        <location evidence="2">Chromosome</location>
    </subcellularLocation>
    <subcellularLocation>
        <location evidence="1">Nucleus</location>
    </subcellularLocation>
</comment>
<evidence type="ECO:0000256" key="9">
    <source>
        <dbReference type="ARBA" id="ARBA00022771"/>
    </source>
</evidence>
<protein>
    <submittedName>
        <fullName evidence="14">Histone-lysine N-methyltransferase, H3 lysine-36 and H4 lysine-20 specific</fullName>
    </submittedName>
</protein>
<evidence type="ECO:0000313" key="15">
    <source>
        <dbReference type="Proteomes" id="UP000027135"/>
    </source>
</evidence>
<feature type="compositionally biased region" description="Polar residues" evidence="12">
    <location>
        <begin position="371"/>
        <end position="382"/>
    </location>
</feature>
<keyword evidence="11" id="KW-0539">Nucleus</keyword>
<dbReference type="CDD" id="cd20144">
    <property type="entry name" value="PWWP_NSD_rpt1"/>
    <property type="match status" value="1"/>
</dbReference>
<evidence type="ECO:0000256" key="4">
    <source>
        <dbReference type="ARBA" id="ARBA00022603"/>
    </source>
</evidence>
<proteinExistence type="predicted"/>
<evidence type="ECO:0000256" key="8">
    <source>
        <dbReference type="ARBA" id="ARBA00022737"/>
    </source>
</evidence>
<feature type="region of interest" description="Disordered" evidence="12">
    <location>
        <begin position="371"/>
        <end position="447"/>
    </location>
</feature>
<dbReference type="SUPFAM" id="SSF57903">
    <property type="entry name" value="FYVE/PHD zinc finger"/>
    <property type="match status" value="2"/>
</dbReference>
<keyword evidence="3" id="KW-0158">Chromosome</keyword>
<dbReference type="eggNOG" id="KOG1081">
    <property type="taxonomic scope" value="Eukaryota"/>
</dbReference>
<dbReference type="Gene3D" id="3.30.40.10">
    <property type="entry name" value="Zinc/RING finger domain, C3HC4 (zinc finger)"/>
    <property type="match status" value="3"/>
</dbReference>
<name>A0A067R2X1_ZOONE</name>
<keyword evidence="9" id="KW-0863">Zinc-finger</keyword>
<dbReference type="CDD" id="cd15565">
    <property type="entry name" value="PHD2_NSD"/>
    <property type="match status" value="1"/>
</dbReference>
<accession>A0A067R2X1</accession>
<dbReference type="GO" id="GO:0032259">
    <property type="term" value="P:methylation"/>
    <property type="evidence" value="ECO:0007669"/>
    <property type="project" value="UniProtKB-KW"/>
</dbReference>
<dbReference type="STRING" id="136037.A0A067R2X1"/>
<evidence type="ECO:0000259" key="13">
    <source>
        <dbReference type="PROSITE" id="PS50812"/>
    </source>
</evidence>
<feature type="compositionally biased region" description="Acidic residues" evidence="12">
    <location>
        <begin position="522"/>
        <end position="532"/>
    </location>
</feature>
<dbReference type="InterPro" id="IPR055198">
    <property type="entry name" value="NSD_PHD"/>
</dbReference>
<dbReference type="CDD" id="cd05838">
    <property type="entry name" value="PWWP_NSD_rpt2"/>
    <property type="match status" value="1"/>
</dbReference>
<feature type="domain" description="PWWP" evidence="13">
    <location>
        <begin position="240"/>
        <end position="305"/>
    </location>
</feature>
<dbReference type="GO" id="GO:0005634">
    <property type="term" value="C:nucleus"/>
    <property type="evidence" value="ECO:0007669"/>
    <property type="project" value="UniProtKB-SubCell"/>
</dbReference>
<dbReference type="InterPro" id="IPR050777">
    <property type="entry name" value="SET2_Histone-Lys_MeTrsfase"/>
</dbReference>
<dbReference type="GO" id="GO:0006338">
    <property type="term" value="P:chromatin remodeling"/>
    <property type="evidence" value="ECO:0007669"/>
    <property type="project" value="UniProtKB-ARBA"/>
</dbReference>
<dbReference type="SUPFAM" id="SSF63748">
    <property type="entry name" value="Tudor/PWWP/MBT"/>
    <property type="match status" value="2"/>
</dbReference>
<evidence type="ECO:0000256" key="12">
    <source>
        <dbReference type="SAM" id="MobiDB-lite"/>
    </source>
</evidence>
<evidence type="ECO:0000256" key="6">
    <source>
        <dbReference type="ARBA" id="ARBA00022691"/>
    </source>
</evidence>
<dbReference type="OrthoDB" id="422362at2759"/>
<dbReference type="PROSITE" id="PS01359">
    <property type="entry name" value="ZF_PHD_1"/>
    <property type="match status" value="1"/>
</dbReference>